<keyword evidence="10 11" id="KW-0472">Membrane</keyword>
<dbReference type="EMBL" id="LHXP01000022">
    <property type="protein sequence ID" value="KXA93304.1"/>
    <property type="molecule type" value="Genomic_DNA"/>
</dbReference>
<dbReference type="PANTHER" id="PTHR30042">
    <property type="entry name" value="POTASSIUM-TRANSPORTING ATPASE C CHAIN"/>
    <property type="match status" value="1"/>
</dbReference>
<evidence type="ECO:0000256" key="4">
    <source>
        <dbReference type="ARBA" id="ARBA00022692"/>
    </source>
</evidence>
<protein>
    <recommendedName>
        <fullName evidence="14">Potassium-binding and translocating subunit C</fullName>
    </recommendedName>
</protein>
<dbReference type="Proteomes" id="UP000070657">
    <property type="component" value="Unassembled WGS sequence"/>
</dbReference>
<keyword evidence="1" id="KW-0813">Transport</keyword>
<evidence type="ECO:0000256" key="10">
    <source>
        <dbReference type="ARBA" id="ARBA00023136"/>
    </source>
</evidence>
<dbReference type="GO" id="GO:0016020">
    <property type="term" value="C:membrane"/>
    <property type="evidence" value="ECO:0007669"/>
    <property type="project" value="InterPro"/>
</dbReference>
<dbReference type="InterPro" id="IPR003820">
    <property type="entry name" value="KdpC"/>
</dbReference>
<dbReference type="HAMAP" id="MF_00276">
    <property type="entry name" value="KdpC"/>
    <property type="match status" value="1"/>
</dbReference>
<evidence type="ECO:0000256" key="8">
    <source>
        <dbReference type="ARBA" id="ARBA00022989"/>
    </source>
</evidence>
<evidence type="ECO:0000256" key="9">
    <source>
        <dbReference type="ARBA" id="ARBA00023065"/>
    </source>
</evidence>
<evidence type="ECO:0000256" key="6">
    <source>
        <dbReference type="ARBA" id="ARBA00022840"/>
    </source>
</evidence>
<dbReference type="PIRSF" id="PIRSF001296">
    <property type="entry name" value="K_ATPase_KdpC"/>
    <property type="match status" value="1"/>
</dbReference>
<evidence type="ECO:0000256" key="11">
    <source>
        <dbReference type="SAM" id="Phobius"/>
    </source>
</evidence>
<comment type="caution">
    <text evidence="12">The sequence shown here is derived from an EMBL/GenBank/DDBJ whole genome shotgun (WGS) entry which is preliminary data.</text>
</comment>
<dbReference type="GO" id="GO:0008556">
    <property type="term" value="F:P-type potassium transmembrane transporter activity"/>
    <property type="evidence" value="ECO:0007669"/>
    <property type="project" value="InterPro"/>
</dbReference>
<proteinExistence type="inferred from homology"/>
<keyword evidence="9" id="KW-0406">Ion transport</keyword>
<keyword evidence="8 11" id="KW-1133">Transmembrane helix</keyword>
<evidence type="ECO:0000313" key="13">
    <source>
        <dbReference type="Proteomes" id="UP000070657"/>
    </source>
</evidence>
<evidence type="ECO:0000256" key="3">
    <source>
        <dbReference type="ARBA" id="ARBA00022538"/>
    </source>
</evidence>
<keyword evidence="7" id="KW-0630">Potassium</keyword>
<dbReference type="NCBIfam" id="NF001454">
    <property type="entry name" value="PRK00315.1"/>
    <property type="match status" value="1"/>
</dbReference>
<keyword evidence="3" id="KW-0633">Potassium transport</keyword>
<dbReference type="GO" id="GO:0005524">
    <property type="term" value="F:ATP binding"/>
    <property type="evidence" value="ECO:0007669"/>
    <property type="project" value="UniProtKB-KW"/>
</dbReference>
<dbReference type="PANTHER" id="PTHR30042:SF2">
    <property type="entry name" value="POTASSIUM-TRANSPORTING ATPASE KDPC SUBUNIT"/>
    <property type="match status" value="1"/>
</dbReference>
<keyword evidence="13" id="KW-1185">Reference proteome</keyword>
<evidence type="ECO:0000256" key="5">
    <source>
        <dbReference type="ARBA" id="ARBA00022741"/>
    </source>
</evidence>
<dbReference type="AlphaFoldDB" id="A0A133UGJ0"/>
<organism evidence="12 13">
    <name type="scientific">candidate division MSBL1 archaeon SCGC-AAA259E22</name>
    <dbReference type="NCBI Taxonomy" id="1698265"/>
    <lineage>
        <taxon>Archaea</taxon>
        <taxon>Methanobacteriati</taxon>
        <taxon>Methanobacteriota</taxon>
        <taxon>candidate division MSBL1</taxon>
    </lineage>
</organism>
<evidence type="ECO:0000313" key="12">
    <source>
        <dbReference type="EMBL" id="KXA93304.1"/>
    </source>
</evidence>
<dbReference type="Pfam" id="PF02669">
    <property type="entry name" value="KdpC"/>
    <property type="match status" value="1"/>
</dbReference>
<evidence type="ECO:0000256" key="2">
    <source>
        <dbReference type="ARBA" id="ARBA00022475"/>
    </source>
</evidence>
<name>A0A133UGJ0_9EURY</name>
<keyword evidence="6" id="KW-0067">ATP-binding</keyword>
<keyword evidence="4 11" id="KW-0812">Transmembrane</keyword>
<gene>
    <name evidence="12" type="ORF">AKJ66_02270</name>
</gene>
<evidence type="ECO:0000256" key="7">
    <source>
        <dbReference type="ARBA" id="ARBA00022958"/>
    </source>
</evidence>
<accession>A0A133UGJ0</accession>
<evidence type="ECO:0008006" key="14">
    <source>
        <dbReference type="Google" id="ProtNLM"/>
    </source>
</evidence>
<dbReference type="NCBIfam" id="TIGR00681">
    <property type="entry name" value="kdpC"/>
    <property type="match status" value="1"/>
</dbReference>
<reference evidence="12 13" key="1">
    <citation type="journal article" date="2016" name="Sci. Rep.">
        <title>Metabolic traits of an uncultured archaeal lineage -MSBL1- from brine pools of the Red Sea.</title>
        <authorList>
            <person name="Mwirichia R."/>
            <person name="Alam I."/>
            <person name="Rashid M."/>
            <person name="Vinu M."/>
            <person name="Ba-Alawi W."/>
            <person name="Anthony Kamau A."/>
            <person name="Kamanda Ngugi D."/>
            <person name="Goker M."/>
            <person name="Klenk H.P."/>
            <person name="Bajic V."/>
            <person name="Stingl U."/>
        </authorList>
    </citation>
    <scope>NUCLEOTIDE SEQUENCE [LARGE SCALE GENOMIC DNA]</scope>
    <source>
        <strain evidence="12">SCGC-AAA259E22</strain>
    </source>
</reference>
<sequence length="191" mass="21156">MKEKLKNLSIAIRLLILGVVIFSLAYSGIIGIIGQTLWTNSADGSLIRQEGEIIGSQLIGQKFENPKLFHGRPSSINYNATQSGSQNLAPNNPILTDRVKKTLNKISENRTIDNLTVPPDLVTESGSALDPHITTRSALFQIPRISKNTGIPEDKLRTIVEKYSQDKLLGLYGIQRVNILELNLEIKKIIE</sequence>
<feature type="non-terminal residue" evidence="12">
    <location>
        <position position="191"/>
    </location>
</feature>
<keyword evidence="5" id="KW-0547">Nucleotide-binding</keyword>
<evidence type="ECO:0000256" key="1">
    <source>
        <dbReference type="ARBA" id="ARBA00022448"/>
    </source>
</evidence>
<feature type="transmembrane region" description="Helical" evidence="11">
    <location>
        <begin position="12"/>
        <end position="38"/>
    </location>
</feature>
<keyword evidence="2" id="KW-1003">Cell membrane</keyword>